<evidence type="ECO:0000256" key="3">
    <source>
        <dbReference type="ARBA" id="ARBA00022679"/>
    </source>
</evidence>
<dbReference type="InterPro" id="IPR004622">
    <property type="entry name" value="DNA_pol_HolB"/>
</dbReference>
<dbReference type="GO" id="GO:0009360">
    <property type="term" value="C:DNA polymerase III complex"/>
    <property type="evidence" value="ECO:0007669"/>
    <property type="project" value="InterPro"/>
</dbReference>
<protein>
    <recommendedName>
        <fullName evidence="2">DNA polymerase III subunit delta'</fullName>
        <ecNumber evidence="1">2.7.7.7</ecNumber>
    </recommendedName>
</protein>
<name>A0A3A8NNX0_9BACT</name>
<dbReference type="RefSeq" id="WP_120624821.1">
    <property type="nucleotide sequence ID" value="NZ_RAWG01000040.1"/>
</dbReference>
<comment type="catalytic activity">
    <reaction evidence="7">
        <text>DNA(n) + a 2'-deoxyribonucleoside 5'-triphosphate = DNA(n+1) + diphosphate</text>
        <dbReference type="Rhea" id="RHEA:22508"/>
        <dbReference type="Rhea" id="RHEA-COMP:17339"/>
        <dbReference type="Rhea" id="RHEA-COMP:17340"/>
        <dbReference type="ChEBI" id="CHEBI:33019"/>
        <dbReference type="ChEBI" id="CHEBI:61560"/>
        <dbReference type="ChEBI" id="CHEBI:173112"/>
        <dbReference type="EC" id="2.7.7.7"/>
    </reaction>
</comment>
<keyword evidence="4 9" id="KW-0548">Nucleotidyltransferase</keyword>
<dbReference type="InterPro" id="IPR015199">
    <property type="entry name" value="DNA_pol_III_delta_C"/>
</dbReference>
<evidence type="ECO:0000313" key="10">
    <source>
        <dbReference type="Proteomes" id="UP000273405"/>
    </source>
</evidence>
<dbReference type="EC" id="2.7.7.7" evidence="1"/>
<reference evidence="10" key="1">
    <citation type="submission" date="2018-09" db="EMBL/GenBank/DDBJ databases">
        <authorList>
            <person name="Livingstone P.G."/>
            <person name="Whitworth D.E."/>
        </authorList>
    </citation>
    <scope>NUCLEOTIDE SEQUENCE [LARGE SCALE GENOMIC DNA]</scope>
    <source>
        <strain evidence="10">CA040B</strain>
    </source>
</reference>
<keyword evidence="6" id="KW-0239">DNA-directed DNA polymerase</keyword>
<evidence type="ECO:0000256" key="5">
    <source>
        <dbReference type="ARBA" id="ARBA00022705"/>
    </source>
</evidence>
<dbReference type="Gene3D" id="3.40.50.300">
    <property type="entry name" value="P-loop containing nucleotide triphosphate hydrolases"/>
    <property type="match status" value="1"/>
</dbReference>
<keyword evidence="10" id="KW-1185">Reference proteome</keyword>
<gene>
    <name evidence="9" type="primary">holB</name>
    <name evidence="9" type="ORF">D7X12_08805</name>
</gene>
<proteinExistence type="predicted"/>
<evidence type="ECO:0000256" key="4">
    <source>
        <dbReference type="ARBA" id="ARBA00022695"/>
    </source>
</evidence>
<keyword evidence="5" id="KW-0235">DNA replication</keyword>
<accession>A0A3A8NNX0</accession>
<evidence type="ECO:0000256" key="1">
    <source>
        <dbReference type="ARBA" id="ARBA00012417"/>
    </source>
</evidence>
<feature type="domain" description="DNA polymerase III delta subunit C-terminal" evidence="8">
    <location>
        <begin position="225"/>
        <end position="338"/>
    </location>
</feature>
<evidence type="ECO:0000256" key="7">
    <source>
        <dbReference type="ARBA" id="ARBA00049244"/>
    </source>
</evidence>
<dbReference type="PANTHER" id="PTHR11669">
    <property type="entry name" value="REPLICATION FACTOR C / DNA POLYMERASE III GAMMA-TAU SUBUNIT"/>
    <property type="match status" value="1"/>
</dbReference>
<dbReference type="GO" id="GO:0006261">
    <property type="term" value="P:DNA-templated DNA replication"/>
    <property type="evidence" value="ECO:0007669"/>
    <property type="project" value="TreeGrafter"/>
</dbReference>
<dbReference type="SUPFAM" id="SSF52540">
    <property type="entry name" value="P-loop containing nucleoside triphosphate hydrolases"/>
    <property type="match status" value="1"/>
</dbReference>
<evidence type="ECO:0000259" key="8">
    <source>
        <dbReference type="Pfam" id="PF09115"/>
    </source>
</evidence>
<dbReference type="InterPro" id="IPR050238">
    <property type="entry name" value="DNA_Rep/Repair_Clamp_Loader"/>
</dbReference>
<dbReference type="PANTHER" id="PTHR11669:SF8">
    <property type="entry name" value="DNA POLYMERASE III SUBUNIT DELTA"/>
    <property type="match status" value="1"/>
</dbReference>
<comment type="caution">
    <text evidence="9">The sequence shown here is derived from an EMBL/GenBank/DDBJ whole genome shotgun (WGS) entry which is preliminary data.</text>
</comment>
<dbReference type="EMBL" id="RAWG01000040">
    <property type="protein sequence ID" value="RKH45090.1"/>
    <property type="molecule type" value="Genomic_DNA"/>
</dbReference>
<evidence type="ECO:0000256" key="2">
    <source>
        <dbReference type="ARBA" id="ARBA00014363"/>
    </source>
</evidence>
<dbReference type="AlphaFoldDB" id="A0A3A8NNX0"/>
<dbReference type="NCBIfam" id="TIGR00678">
    <property type="entry name" value="holB"/>
    <property type="match status" value="1"/>
</dbReference>
<evidence type="ECO:0000256" key="6">
    <source>
        <dbReference type="ARBA" id="ARBA00022932"/>
    </source>
</evidence>
<keyword evidence="3 9" id="KW-0808">Transferase</keyword>
<dbReference type="Pfam" id="PF09115">
    <property type="entry name" value="DNApol3-delta_C"/>
    <property type="match status" value="1"/>
</dbReference>
<dbReference type="InterPro" id="IPR027417">
    <property type="entry name" value="P-loop_NTPase"/>
</dbReference>
<dbReference type="GO" id="GO:0008408">
    <property type="term" value="F:3'-5' exonuclease activity"/>
    <property type="evidence" value="ECO:0007669"/>
    <property type="project" value="InterPro"/>
</dbReference>
<dbReference type="FunFam" id="3.40.50.300:FF:001255">
    <property type="entry name" value="DNA polymerase III subunit delta"/>
    <property type="match status" value="1"/>
</dbReference>
<dbReference type="Proteomes" id="UP000273405">
    <property type="component" value="Unassembled WGS sequence"/>
</dbReference>
<dbReference type="Pfam" id="PF13177">
    <property type="entry name" value="DNA_pol3_delta2"/>
    <property type="match status" value="1"/>
</dbReference>
<organism evidence="9 10">
    <name type="scientific">Corallococcus sicarius</name>
    <dbReference type="NCBI Taxonomy" id="2316726"/>
    <lineage>
        <taxon>Bacteria</taxon>
        <taxon>Pseudomonadati</taxon>
        <taxon>Myxococcota</taxon>
        <taxon>Myxococcia</taxon>
        <taxon>Myxococcales</taxon>
        <taxon>Cystobacterineae</taxon>
        <taxon>Myxococcaceae</taxon>
        <taxon>Corallococcus</taxon>
    </lineage>
</organism>
<dbReference type="GO" id="GO:0003887">
    <property type="term" value="F:DNA-directed DNA polymerase activity"/>
    <property type="evidence" value="ECO:0007669"/>
    <property type="project" value="UniProtKB-KW"/>
</dbReference>
<sequence>MTLASVQGQPRAVDALQAALRTGSVHHAYLFAGPEGVGKELAAVGLAQALTCPEAPEVGCGTCASCTRIARGLHPDVTWVMPDDERVSRGLAGRSDFTGTPSRELRVEQIRQLQERLALRGLESKRKVAILVSAEQMNVQAQNAFLKTLEEPPSETTLILVASAMDRLLPTIRSRCSKVHFSPLPVELVAQHVQKERKLDADTAALAAVMSGGSLGRALALDVKALAQRKEVITAFESLRGNDIPGLLRFAEAHGGSREDADAALELLLLWTRDVSLMKAEAEGGMANRDLKALAAEVAARTSEVSLHRRNALLESARTAIGTRNGAPRLQLERLLIELCVEGR</sequence>
<dbReference type="GO" id="GO:0003677">
    <property type="term" value="F:DNA binding"/>
    <property type="evidence" value="ECO:0007669"/>
    <property type="project" value="InterPro"/>
</dbReference>
<dbReference type="OrthoDB" id="9810148at2"/>
<evidence type="ECO:0000313" key="9">
    <source>
        <dbReference type="EMBL" id="RKH45090.1"/>
    </source>
</evidence>